<proteinExistence type="predicted"/>
<dbReference type="Proteomes" id="UP000316426">
    <property type="component" value="Chromosome"/>
</dbReference>
<accession>A0A518KEE2</accession>
<dbReference type="EC" id="6.3.1.20" evidence="2"/>
<name>A0A518KEE2_9BACT</name>
<dbReference type="InterPro" id="IPR004143">
    <property type="entry name" value="BPL_LPL_catalytic"/>
</dbReference>
<protein>
    <submittedName>
        <fullName evidence="2">Putative lipoate-protein ligase A</fullName>
        <ecNumber evidence="2">6.3.1.20</ecNumber>
    </submittedName>
</protein>
<dbReference type="InterPro" id="IPR050664">
    <property type="entry name" value="Octanoyltrans_LipM/LipL"/>
</dbReference>
<evidence type="ECO:0000313" key="2">
    <source>
        <dbReference type="EMBL" id="QDV76139.1"/>
    </source>
</evidence>
<dbReference type="PROSITE" id="PS51733">
    <property type="entry name" value="BPL_LPL_CATALYTIC"/>
    <property type="match status" value="1"/>
</dbReference>
<dbReference type="PANTHER" id="PTHR43679">
    <property type="entry name" value="OCTANOYLTRANSFERASE LIPM-RELATED"/>
    <property type="match status" value="1"/>
</dbReference>
<sequence>MQLHHHTAATPELNLALDESLLLGDDSDHLRFWEPGHPFVVLGRSSSYDDEVAVETCGELRVPILRRVSGGATIVTGPGCLMYAVVLDLRERPALMDLTAAHRYVLGKMVEAIKPLEPTATIAGTSDLAFTSQDALRKFSGNSVRRVRGRLLYHGTLLYNFDLPLISRLLQTAPRQPEYRTSRDHDAFVANLEATRAQLIEAIAAAWRATPSDIAPSIHKRADELVAEKYAHSRWNTHGKL</sequence>
<dbReference type="CDD" id="cd16443">
    <property type="entry name" value="LplA"/>
    <property type="match status" value="1"/>
</dbReference>
<evidence type="ECO:0000313" key="3">
    <source>
        <dbReference type="Proteomes" id="UP000316426"/>
    </source>
</evidence>
<feature type="domain" description="BPL/LPL catalytic" evidence="1">
    <location>
        <begin position="24"/>
        <end position="211"/>
    </location>
</feature>
<dbReference type="SUPFAM" id="SSF55681">
    <property type="entry name" value="Class II aaRS and biotin synthetases"/>
    <property type="match status" value="1"/>
</dbReference>
<dbReference type="PANTHER" id="PTHR43679:SF2">
    <property type="entry name" value="OCTANOYL-[GCVH]:PROTEIN N-OCTANOYLTRANSFERASE"/>
    <property type="match status" value="1"/>
</dbReference>
<dbReference type="AlphaFoldDB" id="A0A518KEE2"/>
<reference evidence="2 3" key="1">
    <citation type="submission" date="2019-02" db="EMBL/GenBank/DDBJ databases">
        <title>Deep-cultivation of Planctomycetes and their phenomic and genomic characterization uncovers novel biology.</title>
        <authorList>
            <person name="Wiegand S."/>
            <person name="Jogler M."/>
            <person name="Boedeker C."/>
            <person name="Pinto D."/>
            <person name="Vollmers J."/>
            <person name="Rivas-Marin E."/>
            <person name="Kohn T."/>
            <person name="Peeters S.H."/>
            <person name="Heuer A."/>
            <person name="Rast P."/>
            <person name="Oberbeckmann S."/>
            <person name="Bunk B."/>
            <person name="Jeske O."/>
            <person name="Meyerdierks A."/>
            <person name="Storesund J.E."/>
            <person name="Kallscheuer N."/>
            <person name="Luecker S."/>
            <person name="Lage O.M."/>
            <person name="Pohl T."/>
            <person name="Merkel B.J."/>
            <person name="Hornburger P."/>
            <person name="Mueller R.-W."/>
            <person name="Bruemmer F."/>
            <person name="Labrenz M."/>
            <person name="Spormann A.M."/>
            <person name="Op den Camp H."/>
            <person name="Overmann J."/>
            <person name="Amann R."/>
            <person name="Jetten M.S.M."/>
            <person name="Mascher T."/>
            <person name="Medema M.H."/>
            <person name="Devos D.P."/>
            <person name="Kaster A.-K."/>
            <person name="Ovreas L."/>
            <person name="Rohde M."/>
            <person name="Galperin M.Y."/>
            <person name="Jogler C."/>
        </authorList>
    </citation>
    <scope>NUCLEOTIDE SEQUENCE [LARGE SCALE GENOMIC DNA]</scope>
    <source>
        <strain evidence="2 3">Spa11</strain>
    </source>
</reference>
<evidence type="ECO:0000259" key="1">
    <source>
        <dbReference type="PROSITE" id="PS51733"/>
    </source>
</evidence>
<gene>
    <name evidence="2" type="primary">lplA</name>
    <name evidence="2" type="ORF">Spa11_43640</name>
</gene>
<dbReference type="InterPro" id="IPR045864">
    <property type="entry name" value="aa-tRNA-synth_II/BPL/LPL"/>
</dbReference>
<organism evidence="2 3">
    <name type="scientific">Botrimarina mediterranea</name>
    <dbReference type="NCBI Taxonomy" id="2528022"/>
    <lineage>
        <taxon>Bacteria</taxon>
        <taxon>Pseudomonadati</taxon>
        <taxon>Planctomycetota</taxon>
        <taxon>Planctomycetia</taxon>
        <taxon>Pirellulales</taxon>
        <taxon>Lacipirellulaceae</taxon>
        <taxon>Botrimarina</taxon>
    </lineage>
</organism>
<dbReference type="GO" id="GO:0016979">
    <property type="term" value="F:lipoate-protein ligase activity"/>
    <property type="evidence" value="ECO:0007669"/>
    <property type="project" value="UniProtKB-EC"/>
</dbReference>
<dbReference type="Gene3D" id="3.30.930.10">
    <property type="entry name" value="Bira Bifunctional Protein, Domain 2"/>
    <property type="match status" value="1"/>
</dbReference>
<keyword evidence="3" id="KW-1185">Reference proteome</keyword>
<dbReference type="Pfam" id="PF21948">
    <property type="entry name" value="LplA-B_cat"/>
    <property type="match status" value="1"/>
</dbReference>
<dbReference type="EMBL" id="CP036349">
    <property type="protein sequence ID" value="QDV76139.1"/>
    <property type="molecule type" value="Genomic_DNA"/>
</dbReference>
<dbReference type="RefSeq" id="WP_145116603.1">
    <property type="nucleotide sequence ID" value="NZ_CP036349.1"/>
</dbReference>
<dbReference type="KEGG" id="bmei:Spa11_43640"/>
<keyword evidence="2" id="KW-0436">Ligase</keyword>